<evidence type="ECO:0000313" key="2">
    <source>
        <dbReference type="Proteomes" id="UP000663812"/>
    </source>
</evidence>
<comment type="caution">
    <text evidence="1">The sequence shown here is derived from an EMBL/GenBank/DDBJ whole genome shotgun (WGS) entry which is preliminary data.</text>
</comment>
<dbReference type="Proteomes" id="UP000663812">
    <property type="component" value="Unassembled WGS sequence"/>
</dbReference>
<sequence>MRSMTEGGPQPPIRNITQRSISRYGRFRIVFSCGQIDISSEKVRNTPITGHKKNCLRITIDFYGDSVYGHMKRK</sequence>
<dbReference type="AlphaFoldDB" id="A0AAV4L2Q6"/>
<reference evidence="1" key="1">
    <citation type="journal article" date="2021" name="Appl. Environ. Microbiol.">
        <title>Novel 3-O-alpha-d-Galactosyl-alpha-l-Arabinofuranosidase for the Assimilation of Gum Arabic Arabinogalactan Protein in Bifidobacterium longum subsp. longum.</title>
        <authorList>
            <person name="Sasaki Y."/>
            <person name="Horigome A."/>
            <person name="Odamaki T."/>
            <person name="Xiao J.Z."/>
            <person name="Ishiwata A."/>
            <person name="Ito Y."/>
            <person name="Kitahara K."/>
            <person name="Fujita K."/>
        </authorList>
    </citation>
    <scope>NUCLEOTIDE SEQUENCE</scope>
    <source>
        <strain evidence="1">MCC00316</strain>
    </source>
</reference>
<name>A0AAV4L2Q6_BIFLL</name>
<organism evidence="1 2">
    <name type="scientific">Bifidobacterium longum subsp. longum</name>
    <dbReference type="NCBI Taxonomy" id="1679"/>
    <lineage>
        <taxon>Bacteria</taxon>
        <taxon>Bacillati</taxon>
        <taxon>Actinomycetota</taxon>
        <taxon>Actinomycetes</taxon>
        <taxon>Bifidobacteriales</taxon>
        <taxon>Bifidobacteriaceae</taxon>
        <taxon>Bifidobacterium</taxon>
    </lineage>
</organism>
<evidence type="ECO:0000313" key="1">
    <source>
        <dbReference type="EMBL" id="GHM72044.1"/>
    </source>
</evidence>
<protein>
    <submittedName>
        <fullName evidence="1">Uncharacterized protein</fullName>
    </submittedName>
</protein>
<proteinExistence type="predicted"/>
<dbReference type="EMBL" id="BNHC01000002">
    <property type="protein sequence ID" value="GHM72044.1"/>
    <property type="molecule type" value="Genomic_DNA"/>
</dbReference>
<gene>
    <name evidence="1" type="ORF">MCC00316_03340</name>
</gene>
<accession>A0AAV4L2Q6</accession>